<gene>
    <name evidence="3" type="ORF">EJ04DRAFT_574653</name>
</gene>
<accession>A0A9P4V5J1</accession>
<evidence type="ECO:0000256" key="2">
    <source>
        <dbReference type="SAM" id="SignalP"/>
    </source>
</evidence>
<protein>
    <submittedName>
        <fullName evidence="3">Uncharacterized protein</fullName>
    </submittedName>
</protein>
<keyword evidence="2" id="KW-0732">Signal</keyword>
<feature type="region of interest" description="Disordered" evidence="1">
    <location>
        <begin position="431"/>
        <end position="456"/>
    </location>
</feature>
<name>A0A9P4V5J1_9PLEO</name>
<dbReference type="Proteomes" id="UP000799444">
    <property type="component" value="Unassembled WGS sequence"/>
</dbReference>
<proteinExistence type="predicted"/>
<dbReference type="AlphaFoldDB" id="A0A9P4V5J1"/>
<dbReference type="OrthoDB" id="3945787at2759"/>
<evidence type="ECO:0000313" key="4">
    <source>
        <dbReference type="Proteomes" id="UP000799444"/>
    </source>
</evidence>
<dbReference type="EMBL" id="ML996116">
    <property type="protein sequence ID" value="KAF2737491.1"/>
    <property type="molecule type" value="Genomic_DNA"/>
</dbReference>
<organism evidence="3 4">
    <name type="scientific">Polyplosphaeria fusca</name>
    <dbReference type="NCBI Taxonomy" id="682080"/>
    <lineage>
        <taxon>Eukaryota</taxon>
        <taxon>Fungi</taxon>
        <taxon>Dikarya</taxon>
        <taxon>Ascomycota</taxon>
        <taxon>Pezizomycotina</taxon>
        <taxon>Dothideomycetes</taxon>
        <taxon>Pleosporomycetidae</taxon>
        <taxon>Pleosporales</taxon>
        <taxon>Tetraplosphaeriaceae</taxon>
        <taxon>Polyplosphaeria</taxon>
    </lineage>
</organism>
<sequence length="456" mass="50238">MRTFIGHLLLAGTTVGATVTRIARQDVVVPSPTPTSTPYPSGDPPKIFPSRIRDLPEDDFDCWKSHVSYTSIYTAIDYAPESEKIIYTFPYSVSSGVDLRTYAPPAQTTLCDGIPRVTGKEYGTYPPGLYTTVTDYNVTSVSTWHPSEPTCTVQDFGKVCSKMWNSMSSISSRIESAGYTTDYPLDDPTVMEKVLKPPCTTLYSYAATPTPVTCSLDHQSLTYKVLYWPVHTAGNFCANGSHATITATPTIAGRPNTAHYRDMVLTSPTWYYILNNVQVKTFAGMYNGNHSSGYIPLGDPVTHPITMSQDPRADAIYSAVTTAKRHGGRHGGGWYQTNTSSLPFSAEDFFTVPKSHYRGPAVNYWDETIYQGAFTPIYTYPHGLKSMDEQWSVCDTMVLGDALPTYLALPTEKYRDLNSKWTYDWPEATPTDTVDGMRATPGSASGEELPAMTTAP</sequence>
<evidence type="ECO:0000313" key="3">
    <source>
        <dbReference type="EMBL" id="KAF2737491.1"/>
    </source>
</evidence>
<feature type="chain" id="PRO_5040144038" evidence="2">
    <location>
        <begin position="17"/>
        <end position="456"/>
    </location>
</feature>
<keyword evidence="4" id="KW-1185">Reference proteome</keyword>
<feature type="signal peptide" evidence="2">
    <location>
        <begin position="1"/>
        <end position="16"/>
    </location>
</feature>
<comment type="caution">
    <text evidence="3">The sequence shown here is derived from an EMBL/GenBank/DDBJ whole genome shotgun (WGS) entry which is preliminary data.</text>
</comment>
<reference evidence="3" key="1">
    <citation type="journal article" date="2020" name="Stud. Mycol.">
        <title>101 Dothideomycetes genomes: a test case for predicting lifestyles and emergence of pathogens.</title>
        <authorList>
            <person name="Haridas S."/>
            <person name="Albert R."/>
            <person name="Binder M."/>
            <person name="Bloem J."/>
            <person name="Labutti K."/>
            <person name="Salamov A."/>
            <person name="Andreopoulos B."/>
            <person name="Baker S."/>
            <person name="Barry K."/>
            <person name="Bills G."/>
            <person name="Bluhm B."/>
            <person name="Cannon C."/>
            <person name="Castanera R."/>
            <person name="Culley D."/>
            <person name="Daum C."/>
            <person name="Ezra D."/>
            <person name="Gonzalez J."/>
            <person name="Henrissat B."/>
            <person name="Kuo A."/>
            <person name="Liang C."/>
            <person name="Lipzen A."/>
            <person name="Lutzoni F."/>
            <person name="Magnuson J."/>
            <person name="Mondo S."/>
            <person name="Nolan M."/>
            <person name="Ohm R."/>
            <person name="Pangilinan J."/>
            <person name="Park H.-J."/>
            <person name="Ramirez L."/>
            <person name="Alfaro M."/>
            <person name="Sun H."/>
            <person name="Tritt A."/>
            <person name="Yoshinaga Y."/>
            <person name="Zwiers L.-H."/>
            <person name="Turgeon B."/>
            <person name="Goodwin S."/>
            <person name="Spatafora J."/>
            <person name="Crous P."/>
            <person name="Grigoriev I."/>
        </authorList>
    </citation>
    <scope>NUCLEOTIDE SEQUENCE</scope>
    <source>
        <strain evidence="3">CBS 125425</strain>
    </source>
</reference>
<evidence type="ECO:0000256" key="1">
    <source>
        <dbReference type="SAM" id="MobiDB-lite"/>
    </source>
</evidence>